<proteinExistence type="predicted"/>
<evidence type="ECO:0000313" key="1">
    <source>
        <dbReference type="EMBL" id="PTQ12317.1"/>
    </source>
</evidence>
<organism evidence="1 2">
    <name type="scientific">Sphingomonas oleivorans</name>
    <dbReference type="NCBI Taxonomy" id="1735121"/>
    <lineage>
        <taxon>Bacteria</taxon>
        <taxon>Pseudomonadati</taxon>
        <taxon>Pseudomonadota</taxon>
        <taxon>Alphaproteobacteria</taxon>
        <taxon>Sphingomonadales</taxon>
        <taxon>Sphingomonadaceae</taxon>
        <taxon>Sphingomonas</taxon>
    </lineage>
</organism>
<gene>
    <name evidence="1" type="ORF">CLG96_07225</name>
</gene>
<name>A0A2T5G090_9SPHN</name>
<keyword evidence="2" id="KW-1185">Reference proteome</keyword>
<dbReference type="AlphaFoldDB" id="A0A2T5G090"/>
<reference evidence="1 2" key="1">
    <citation type="submission" date="2017-09" db="EMBL/GenBank/DDBJ databases">
        <title>Sphingomonas panjinensis sp.nov., isolated from oil-contaminated soil.</title>
        <authorList>
            <person name="Wang L."/>
            <person name="Chen L."/>
        </authorList>
    </citation>
    <scope>NUCLEOTIDE SEQUENCE [LARGE SCALE GENOMIC DNA]</scope>
    <source>
        <strain evidence="1 2">FW-11</strain>
    </source>
</reference>
<dbReference type="Proteomes" id="UP000244162">
    <property type="component" value="Unassembled WGS sequence"/>
</dbReference>
<comment type="caution">
    <text evidence="1">The sequence shown here is derived from an EMBL/GenBank/DDBJ whole genome shotgun (WGS) entry which is preliminary data.</text>
</comment>
<dbReference type="InterPro" id="IPR036388">
    <property type="entry name" value="WH-like_DNA-bd_sf"/>
</dbReference>
<accession>A0A2T5G090</accession>
<dbReference type="InterPro" id="IPR036390">
    <property type="entry name" value="WH_DNA-bd_sf"/>
</dbReference>
<protein>
    <submittedName>
        <fullName evidence="1">MarR family transcriptional regulator</fullName>
    </submittedName>
</protein>
<sequence>MNGVIGQDFTSYDGAPAVLVFADSAEGGAAADAAVRAAGGRVGAVLPIGEALGRLDAQAALDGVIVELQDDPGEILDRLLDRLDQEARMGRHGSIVSIPAQLIDAAAARATHGDMILLCQPDAADRAAAMGALLAGRGMSLHERGRGETVQLKQLSEEVGRIARTLSALSATDARRTRERPAAPEGEEKAPLTSAAIRTLIRARRLRDQYFDSALFADPAWDMLLDLMAARLDARKVAVSSLCIAAAVPPTTALRWIKMLTDEGLLIRVADPHDGRRVFIELSDAAAEGMAAYMRTLAKIGVHVG</sequence>
<dbReference type="EMBL" id="NWBU01000005">
    <property type="protein sequence ID" value="PTQ12317.1"/>
    <property type="molecule type" value="Genomic_DNA"/>
</dbReference>
<dbReference type="OrthoDB" id="7594920at2"/>
<evidence type="ECO:0000313" key="2">
    <source>
        <dbReference type="Proteomes" id="UP000244162"/>
    </source>
</evidence>
<dbReference type="SUPFAM" id="SSF46785">
    <property type="entry name" value="Winged helix' DNA-binding domain"/>
    <property type="match status" value="1"/>
</dbReference>
<dbReference type="Gene3D" id="1.10.10.10">
    <property type="entry name" value="Winged helix-like DNA-binding domain superfamily/Winged helix DNA-binding domain"/>
    <property type="match status" value="1"/>
</dbReference>